<dbReference type="PANTHER" id="PTHR16520:SF3">
    <property type="entry name" value="KINETOCHORE SCAFFOLD 1"/>
    <property type="match status" value="1"/>
</dbReference>
<evidence type="ECO:0000313" key="2">
    <source>
        <dbReference type="RefSeq" id="XP_014661599.1"/>
    </source>
</evidence>
<reference evidence="2" key="1">
    <citation type="submission" date="2025-08" db="UniProtKB">
        <authorList>
            <consortium name="RefSeq"/>
        </authorList>
    </citation>
    <scope>IDENTIFICATION</scope>
</reference>
<evidence type="ECO:0000313" key="1">
    <source>
        <dbReference type="Proteomes" id="UP000695022"/>
    </source>
</evidence>
<name>A0ABM1DNS8_PRICU</name>
<dbReference type="RefSeq" id="XP_014661599.1">
    <property type="nucleotide sequence ID" value="XM_014806113.1"/>
</dbReference>
<keyword evidence="1" id="KW-1185">Reference proteome</keyword>
<proteinExistence type="predicted"/>
<dbReference type="GeneID" id="106804779"/>
<dbReference type="InterPro" id="IPR037388">
    <property type="entry name" value="Blinkin"/>
</dbReference>
<dbReference type="PANTHER" id="PTHR16520">
    <property type="entry name" value="KINETOCHORE SCAFFOLD 1"/>
    <property type="match status" value="1"/>
</dbReference>
<gene>
    <name evidence="2" type="primary">LOC106804779</name>
</gene>
<protein>
    <submittedName>
        <fullName evidence="2">Uncharacterized protein LOC106804779</fullName>
    </submittedName>
</protein>
<organism evidence="1 2">
    <name type="scientific">Priapulus caudatus</name>
    <name type="common">Priapulid worm</name>
    <dbReference type="NCBI Taxonomy" id="37621"/>
    <lineage>
        <taxon>Eukaryota</taxon>
        <taxon>Metazoa</taxon>
        <taxon>Ecdysozoa</taxon>
        <taxon>Scalidophora</taxon>
        <taxon>Priapulida</taxon>
        <taxon>Priapulimorpha</taxon>
        <taxon>Priapulimorphida</taxon>
        <taxon>Priapulidae</taxon>
        <taxon>Priapulus</taxon>
    </lineage>
</organism>
<accession>A0ABM1DNS8</accession>
<sequence length="138" mass="15399">MVTESSRLESLSKLCQTTEDIPKVLEHISGVVAGAMSLDWEVESNILVTHLGGMQDNRLSVNFSSIQAYSKFTVTFHINPVVYPEERIFCECQHDIGDITTEKVLDALAQVPPGSNYLVNMVTIVDQMLYNHGTRRPS</sequence>
<dbReference type="Proteomes" id="UP000695022">
    <property type="component" value="Unplaced"/>
</dbReference>